<keyword evidence="1" id="KW-0732">Signal</keyword>
<evidence type="ECO:0000313" key="3">
    <source>
        <dbReference type="Ensembl" id="ENSAPOP00000014496.1"/>
    </source>
</evidence>
<dbReference type="PANTHER" id="PTHR17357">
    <property type="entry name" value="GM2 GANGLIOSIDE ACTIVATOR PROTEIN"/>
    <property type="match status" value="1"/>
</dbReference>
<proteinExistence type="predicted"/>
<keyword evidence="4" id="KW-1185">Reference proteome</keyword>
<dbReference type="PANTHER" id="PTHR17357:SF0">
    <property type="entry name" value="GANGLIOSIDE GM2 ACTIVATOR"/>
    <property type="match status" value="1"/>
</dbReference>
<evidence type="ECO:0000256" key="1">
    <source>
        <dbReference type="ARBA" id="ARBA00022729"/>
    </source>
</evidence>
<dbReference type="Gene3D" id="2.70.220.10">
    <property type="entry name" value="Ganglioside GM2 activator"/>
    <property type="match status" value="1"/>
</dbReference>
<feature type="domain" description="MD-2-related lipid-recognition" evidence="2">
    <location>
        <begin position="32"/>
        <end position="103"/>
    </location>
</feature>
<dbReference type="Ensembl" id="ENSAPOT00000022946.1">
    <property type="protein sequence ID" value="ENSAPOP00000014496.1"/>
    <property type="gene ID" value="ENSAPOG00000017380.1"/>
</dbReference>
<dbReference type="Proteomes" id="UP000257200">
    <property type="component" value="Unplaced"/>
</dbReference>
<dbReference type="GO" id="GO:0006689">
    <property type="term" value="P:ganglioside catabolic process"/>
    <property type="evidence" value="ECO:0007669"/>
    <property type="project" value="InterPro"/>
</dbReference>
<evidence type="ECO:0000313" key="4">
    <source>
        <dbReference type="Proteomes" id="UP000257200"/>
    </source>
</evidence>
<organism evidence="3 4">
    <name type="scientific">Acanthochromis polyacanthus</name>
    <name type="common">spiny chromis</name>
    <dbReference type="NCBI Taxonomy" id="80966"/>
    <lineage>
        <taxon>Eukaryota</taxon>
        <taxon>Metazoa</taxon>
        <taxon>Chordata</taxon>
        <taxon>Craniata</taxon>
        <taxon>Vertebrata</taxon>
        <taxon>Euteleostomi</taxon>
        <taxon>Actinopterygii</taxon>
        <taxon>Neopterygii</taxon>
        <taxon>Teleostei</taxon>
        <taxon>Neoteleostei</taxon>
        <taxon>Acanthomorphata</taxon>
        <taxon>Ovalentaria</taxon>
        <taxon>Pomacentridae</taxon>
        <taxon>Acanthochromis</taxon>
    </lineage>
</organism>
<reference evidence="3" key="1">
    <citation type="submission" date="2025-08" db="UniProtKB">
        <authorList>
            <consortium name="Ensembl"/>
        </authorList>
    </citation>
    <scope>IDENTIFICATION</scope>
</reference>
<dbReference type="InParanoid" id="A0A3Q1F9L4"/>
<dbReference type="InterPro" id="IPR028996">
    <property type="entry name" value="GM2-AP"/>
</dbReference>
<dbReference type="SUPFAM" id="SSF63707">
    <property type="entry name" value="Ganglioside M2 (gm2) activator"/>
    <property type="match status" value="1"/>
</dbReference>
<dbReference type="Pfam" id="PF02221">
    <property type="entry name" value="E1_DerP2_DerF2"/>
    <property type="match status" value="1"/>
</dbReference>
<dbReference type="GO" id="GO:0008047">
    <property type="term" value="F:enzyme activator activity"/>
    <property type="evidence" value="ECO:0007669"/>
    <property type="project" value="InterPro"/>
</dbReference>
<dbReference type="InterPro" id="IPR003172">
    <property type="entry name" value="ML_dom"/>
</dbReference>
<sequence>MFDPIKTLVVEDFGDDLFIHIIRNTCFDFIRLSENDDTCSDFVHHYPPMHISWKCGSYSLPQSDFYLPQVELPYWLTNGNYRVQGVLGSGGKEIGCLKVALSIHSD</sequence>
<protein>
    <recommendedName>
        <fullName evidence="2">MD-2-related lipid-recognition domain-containing protein</fullName>
    </recommendedName>
</protein>
<dbReference type="GO" id="GO:0005319">
    <property type="term" value="F:lipid transporter activity"/>
    <property type="evidence" value="ECO:0007669"/>
    <property type="project" value="TreeGrafter"/>
</dbReference>
<name>A0A3Q1F9L4_9TELE</name>
<dbReference type="STRING" id="80966.ENSAPOP00000014496"/>
<dbReference type="GO" id="GO:0009898">
    <property type="term" value="C:cytoplasmic side of plasma membrane"/>
    <property type="evidence" value="ECO:0007669"/>
    <property type="project" value="TreeGrafter"/>
</dbReference>
<dbReference type="AlphaFoldDB" id="A0A3Q1F9L4"/>
<dbReference type="InterPro" id="IPR036846">
    <property type="entry name" value="GM2-AP_sf"/>
</dbReference>
<accession>A0A3Q1F9L4</accession>
<evidence type="ECO:0000259" key="2">
    <source>
        <dbReference type="Pfam" id="PF02221"/>
    </source>
</evidence>
<reference evidence="3" key="2">
    <citation type="submission" date="2025-09" db="UniProtKB">
        <authorList>
            <consortium name="Ensembl"/>
        </authorList>
    </citation>
    <scope>IDENTIFICATION</scope>
</reference>